<feature type="compositionally biased region" description="Basic residues" evidence="4">
    <location>
        <begin position="643"/>
        <end position="661"/>
    </location>
</feature>
<comment type="similarity">
    <text evidence="1">Belongs to the PPR family. P subfamily.</text>
</comment>
<feature type="compositionally biased region" description="Basic residues" evidence="4">
    <location>
        <begin position="775"/>
        <end position="784"/>
    </location>
</feature>
<gene>
    <name evidence="5" type="ORF">V6N12_010766</name>
</gene>
<reference evidence="5 6" key="1">
    <citation type="journal article" date="2024" name="G3 (Bethesda)">
        <title>Genome assembly of Hibiscus sabdariffa L. provides insights into metabolisms of medicinal natural products.</title>
        <authorList>
            <person name="Kim T."/>
        </authorList>
    </citation>
    <scope>NUCLEOTIDE SEQUENCE [LARGE SCALE GENOMIC DNA]</scope>
    <source>
        <strain evidence="5">TK-2024</strain>
        <tissue evidence="5">Old leaves</tissue>
    </source>
</reference>
<dbReference type="PANTHER" id="PTHR46128">
    <property type="entry name" value="MITOCHONDRIAL GROUP I INTRON SPLICING FACTOR CCM1"/>
    <property type="match status" value="1"/>
</dbReference>
<dbReference type="Pfam" id="PF01535">
    <property type="entry name" value="PPR"/>
    <property type="match status" value="2"/>
</dbReference>
<comment type="caution">
    <text evidence="5">The sequence shown here is derived from an EMBL/GenBank/DDBJ whole genome shotgun (WGS) entry which is preliminary data.</text>
</comment>
<dbReference type="EMBL" id="JBBPBM010000012">
    <property type="protein sequence ID" value="KAK8562695.1"/>
    <property type="molecule type" value="Genomic_DNA"/>
</dbReference>
<dbReference type="PROSITE" id="PS51375">
    <property type="entry name" value="PPR"/>
    <property type="match status" value="12"/>
</dbReference>
<feature type="repeat" description="PPR" evidence="3">
    <location>
        <begin position="103"/>
        <end position="137"/>
    </location>
</feature>
<sequence length="846" mass="92646">MGKLHSSFFLPSIVNGVRNLSSFNSSLSSSVSTHMSVKRTPKKHDRFDNVDDALALFNKMIGKYPKPSIVEFTKLLAPIVRMKRYSLVVSMCSQLELSGVSHDAYSLSILVNCFCQLGRIDFGLSVLGKMLKLGVEPHVVTFSTLINGLVKGSNTDRAVRFLRLMEEKGFKPDVVAYGTVIDCLCKNGLLKEALHLFSELKVKGNRPNIVIYNCLIHGMCNLGQHKEVRRLLNEIMENNISLDIFTYNILIDAYCKEGMTLEAIDTIRTMRKQGIETDAITYNILIDAYCKEGLVSKAEDIVDMMRKQGIGPNGFTYTSLINGHCLQNKMDKARGLFQLMIKEEGCALTIHSYSVMINGYCKAKRIDEAMELFNEKSRIGPTPDNVTYNTLMQGMFQLGRVTAACKLLGKMLASGLVPSRVTCMILLDGLCKSGKLKVALKIFQAMRNSGLELDIIFYNILINGLCKTGHIEEAKELFHKLSVEGLKPTIYTYTIMINEFCKVGLPDEAYQLFKSMGDDECLPDSISYNPALPSGGDNSVPGLRPLHNVGLGVDRGSGSPEQEDVGLREMEVTHSVITMNIQGGWNRKAGVVASQDVALKVSFKDMIMGDMSLTNAECPIKDLEPSRNQDGAAAYGPWMQAPSRRKRVMQPRKAMRDKHVTRREGPSVSTKGKMVGVHGVGSSKGTGLDRKGYSRSVQEPLDALDSVLAVMDVRKQTSLVPAVGKGGKMSGRGANVKVASTRKAEIEPTADTPHPSPRVANELGDRSFSGPIRKSGGKGTHRFNPKILDRQALKVAKKGGKHGPDIEPTAVTLHPSPGVATEPGQPLSTQGTYQVVSTIDDTVCGQ</sequence>
<proteinExistence type="inferred from homology"/>
<accession>A0ABR2EL27</accession>
<name>A0ABR2EL27_9ROSI</name>
<feature type="region of interest" description="Disordered" evidence="4">
    <location>
        <begin position="744"/>
        <end position="784"/>
    </location>
</feature>
<feature type="repeat" description="PPR" evidence="3">
    <location>
        <begin position="454"/>
        <end position="488"/>
    </location>
</feature>
<feature type="repeat" description="PPR" evidence="3">
    <location>
        <begin position="138"/>
        <end position="172"/>
    </location>
</feature>
<feature type="repeat" description="PPR" evidence="3">
    <location>
        <begin position="208"/>
        <end position="242"/>
    </location>
</feature>
<dbReference type="Gene3D" id="1.25.40.10">
    <property type="entry name" value="Tetratricopeptide repeat domain"/>
    <property type="match status" value="5"/>
</dbReference>
<feature type="repeat" description="PPR" evidence="3">
    <location>
        <begin position="419"/>
        <end position="453"/>
    </location>
</feature>
<feature type="repeat" description="PPR" evidence="3">
    <location>
        <begin position="489"/>
        <end position="523"/>
    </location>
</feature>
<evidence type="ECO:0000256" key="2">
    <source>
        <dbReference type="ARBA" id="ARBA00022737"/>
    </source>
</evidence>
<organism evidence="5 6">
    <name type="scientific">Hibiscus sabdariffa</name>
    <name type="common">roselle</name>
    <dbReference type="NCBI Taxonomy" id="183260"/>
    <lineage>
        <taxon>Eukaryota</taxon>
        <taxon>Viridiplantae</taxon>
        <taxon>Streptophyta</taxon>
        <taxon>Embryophyta</taxon>
        <taxon>Tracheophyta</taxon>
        <taxon>Spermatophyta</taxon>
        <taxon>Magnoliopsida</taxon>
        <taxon>eudicotyledons</taxon>
        <taxon>Gunneridae</taxon>
        <taxon>Pentapetalae</taxon>
        <taxon>rosids</taxon>
        <taxon>malvids</taxon>
        <taxon>Malvales</taxon>
        <taxon>Malvaceae</taxon>
        <taxon>Malvoideae</taxon>
        <taxon>Hibiscus</taxon>
    </lineage>
</organism>
<evidence type="ECO:0000256" key="3">
    <source>
        <dbReference type="PROSITE-ProRule" id="PRU00708"/>
    </source>
</evidence>
<dbReference type="Pfam" id="PF13041">
    <property type="entry name" value="PPR_2"/>
    <property type="match status" value="5"/>
</dbReference>
<dbReference type="Proteomes" id="UP001472677">
    <property type="component" value="Unassembled WGS sequence"/>
</dbReference>
<evidence type="ECO:0000313" key="5">
    <source>
        <dbReference type="EMBL" id="KAK8562695.1"/>
    </source>
</evidence>
<feature type="repeat" description="PPR" evidence="3">
    <location>
        <begin position="349"/>
        <end position="383"/>
    </location>
</feature>
<dbReference type="PANTHER" id="PTHR46128:SF358">
    <property type="entry name" value="TETRATRICOPEPTIDE REPEAT (TPR)-LIKE SUPERFAMILY PROTEIN"/>
    <property type="match status" value="1"/>
</dbReference>
<evidence type="ECO:0000256" key="1">
    <source>
        <dbReference type="ARBA" id="ARBA00007626"/>
    </source>
</evidence>
<feature type="repeat" description="PPR" evidence="3">
    <location>
        <begin position="313"/>
        <end position="348"/>
    </location>
</feature>
<feature type="repeat" description="PPR" evidence="3">
    <location>
        <begin position="384"/>
        <end position="418"/>
    </location>
</feature>
<dbReference type="InterPro" id="IPR002885">
    <property type="entry name" value="PPR_rpt"/>
</dbReference>
<feature type="repeat" description="PPR" evidence="3">
    <location>
        <begin position="173"/>
        <end position="207"/>
    </location>
</feature>
<keyword evidence="6" id="KW-1185">Reference proteome</keyword>
<evidence type="ECO:0008006" key="7">
    <source>
        <dbReference type="Google" id="ProtNLM"/>
    </source>
</evidence>
<feature type="repeat" description="PPR" evidence="3">
    <location>
        <begin position="278"/>
        <end position="312"/>
    </location>
</feature>
<feature type="region of interest" description="Disordered" evidence="4">
    <location>
        <begin position="643"/>
        <end position="692"/>
    </location>
</feature>
<keyword evidence="2" id="KW-0677">Repeat</keyword>
<feature type="repeat" description="PPR" evidence="3">
    <location>
        <begin position="243"/>
        <end position="277"/>
    </location>
</feature>
<dbReference type="NCBIfam" id="TIGR00756">
    <property type="entry name" value="PPR"/>
    <property type="match status" value="12"/>
</dbReference>
<dbReference type="InterPro" id="IPR011990">
    <property type="entry name" value="TPR-like_helical_dom_sf"/>
</dbReference>
<dbReference type="SUPFAM" id="SSF81901">
    <property type="entry name" value="HCP-like"/>
    <property type="match status" value="1"/>
</dbReference>
<evidence type="ECO:0000313" key="6">
    <source>
        <dbReference type="Proteomes" id="UP001472677"/>
    </source>
</evidence>
<dbReference type="InterPro" id="IPR050872">
    <property type="entry name" value="PPR_P_subfamily"/>
</dbReference>
<protein>
    <recommendedName>
        <fullName evidence="7">Pentatricopeptide repeat-containing protein</fullName>
    </recommendedName>
</protein>
<evidence type="ECO:0000256" key="4">
    <source>
        <dbReference type="SAM" id="MobiDB-lite"/>
    </source>
</evidence>